<comment type="caution">
    <text evidence="1">The sequence shown here is derived from an EMBL/GenBank/DDBJ whole genome shotgun (WGS) entry which is preliminary data.</text>
</comment>
<accession>A0A495JT89</accession>
<dbReference type="AlphaFoldDB" id="A0A495JT89"/>
<dbReference type="PANTHER" id="PTHR31299:SF0">
    <property type="entry name" value="ESTERASE, PUTATIVE (AFU_ORTHOLOGUE AFUA_1G05850)-RELATED"/>
    <property type="match status" value="1"/>
</dbReference>
<evidence type="ECO:0000313" key="2">
    <source>
        <dbReference type="Proteomes" id="UP000277671"/>
    </source>
</evidence>
<organism evidence="1 2">
    <name type="scientific">Micromonospora pisi</name>
    <dbReference type="NCBI Taxonomy" id="589240"/>
    <lineage>
        <taxon>Bacteria</taxon>
        <taxon>Bacillati</taxon>
        <taxon>Actinomycetota</taxon>
        <taxon>Actinomycetes</taxon>
        <taxon>Micromonosporales</taxon>
        <taxon>Micromonosporaceae</taxon>
        <taxon>Micromonospora</taxon>
    </lineage>
</organism>
<dbReference type="SUPFAM" id="SSF159501">
    <property type="entry name" value="EreA/ChaN-like"/>
    <property type="match status" value="1"/>
</dbReference>
<reference evidence="1 2" key="1">
    <citation type="submission" date="2018-10" db="EMBL/GenBank/DDBJ databases">
        <title>Sequencing the genomes of 1000 actinobacteria strains.</title>
        <authorList>
            <person name="Klenk H.-P."/>
        </authorList>
    </citation>
    <scope>NUCLEOTIDE SEQUENCE [LARGE SCALE GENOMIC DNA]</scope>
    <source>
        <strain evidence="1 2">DSM 45175</strain>
    </source>
</reference>
<protein>
    <submittedName>
        <fullName evidence="1">Erythromycin esterase</fullName>
    </submittedName>
</protein>
<dbReference type="CDD" id="cd14728">
    <property type="entry name" value="Ere-like"/>
    <property type="match status" value="1"/>
</dbReference>
<dbReference type="Gene3D" id="3.40.1660.10">
    <property type="entry name" value="EreA-like (biosynthetic domain)"/>
    <property type="match status" value="1"/>
</dbReference>
<dbReference type="PANTHER" id="PTHR31299">
    <property type="entry name" value="ESTERASE, PUTATIVE (AFU_ORTHOLOGUE AFUA_1G05850)-RELATED"/>
    <property type="match status" value="1"/>
</dbReference>
<sequence length="429" mass="47089">MAAHGTFTDWLRLHAITADSLDPEAPLDDLEPLREMIGTARVVAIGENAHHVREFYLLRHRLLRFLVERCGFTAFAFEAPFTEAHAIDAWVQGGPGTVHEVAAVGAGAGNLGRCAEMYDLLTWMREHNRDAATPLRFAGSIISSRQPALAAVADYLRWADRDALPLLEQIRTLAKAFHHTSIFRVLDQYTASEHAVQDAMTATISRLLGRMETMTAYQCSQGREREHATALQHLRGVWYGDHSLRDFAGRGIPTGSAAADAFLAESVLRLLADGPSDGRILLAVHNCHIRKTVVAHEGAFGLFPAGYHLAQALGEDYIAIAATSGGGRTAEVRPESGHPLGFQVHDHAQPPLPGTSVESTFVTESPLTIADLRTARRAVTDSHTFQQMRMEHYLTDVDVFDAYDAIAYIPYTTCTDYVDAQPQSTTQQP</sequence>
<evidence type="ECO:0000313" key="1">
    <source>
        <dbReference type="EMBL" id="RKR92206.1"/>
    </source>
</evidence>
<dbReference type="Pfam" id="PF05139">
    <property type="entry name" value="Erythro_esteras"/>
    <property type="match status" value="1"/>
</dbReference>
<dbReference type="Gene3D" id="3.30.1870.10">
    <property type="entry name" value="EreA-like, domain 2"/>
    <property type="match status" value="1"/>
</dbReference>
<dbReference type="Proteomes" id="UP000277671">
    <property type="component" value="Unassembled WGS sequence"/>
</dbReference>
<gene>
    <name evidence="1" type="ORF">BDK92_6641</name>
</gene>
<dbReference type="InterPro" id="IPR007815">
    <property type="entry name" value="Emycin_Estase"/>
</dbReference>
<dbReference type="EMBL" id="RBKT01000001">
    <property type="protein sequence ID" value="RKR92206.1"/>
    <property type="molecule type" value="Genomic_DNA"/>
</dbReference>
<dbReference type="Gene3D" id="1.20.1440.30">
    <property type="entry name" value="Biosynthetic Protein domain"/>
    <property type="match status" value="1"/>
</dbReference>
<dbReference type="InterPro" id="IPR052036">
    <property type="entry name" value="Hydrolase/PRTase-associated"/>
</dbReference>
<proteinExistence type="predicted"/>
<dbReference type="GO" id="GO:0046677">
    <property type="term" value="P:response to antibiotic"/>
    <property type="evidence" value="ECO:0007669"/>
    <property type="project" value="InterPro"/>
</dbReference>
<name>A0A495JT89_9ACTN</name>
<keyword evidence="2" id="KW-1185">Reference proteome</keyword>